<dbReference type="Pfam" id="PF01458">
    <property type="entry name" value="SUFBD_core"/>
    <property type="match status" value="1"/>
</dbReference>
<protein>
    <submittedName>
        <fullName evidence="2">SufBD protein</fullName>
    </submittedName>
</protein>
<dbReference type="InterPro" id="IPR000825">
    <property type="entry name" value="SUF_FeS_clus_asmbl_SufBD_core"/>
</dbReference>
<dbReference type="RefSeq" id="WP_012119709.1">
    <property type="nucleotide sequence ID" value="NC_009767.1"/>
</dbReference>
<dbReference type="HOGENOM" id="CLU_894122_0_0_0"/>
<keyword evidence="3" id="KW-1185">Reference proteome</keyword>
<gene>
    <name evidence="2" type="ordered locus">Rcas_1182</name>
</gene>
<feature type="domain" description="SUF system FeS cluster assembly SufBD core" evidence="1">
    <location>
        <begin position="112"/>
        <end position="326"/>
    </location>
</feature>
<dbReference type="SUPFAM" id="SSF101960">
    <property type="entry name" value="Stabilizer of iron transporter SufD"/>
    <property type="match status" value="1"/>
</dbReference>
<name>A7NIH9_ROSCS</name>
<dbReference type="AlphaFoldDB" id="A7NIH9"/>
<evidence type="ECO:0000259" key="1">
    <source>
        <dbReference type="Pfam" id="PF01458"/>
    </source>
</evidence>
<dbReference type="eggNOG" id="COG0719">
    <property type="taxonomic scope" value="Bacteria"/>
</dbReference>
<dbReference type="EMBL" id="CP000804">
    <property type="protein sequence ID" value="ABU57279.1"/>
    <property type="molecule type" value="Genomic_DNA"/>
</dbReference>
<sequence length="331" mass="35587">MKAQQMPIMTMPHNDPAWAREYEAILQAYEQAGGPIAALRSGRVAALVVSANRVLGAITVLGVTINAEPLPDGVRAQIMVAPGVRLERPMHLCFGMIAETGVQRIVADYEIGVGAQVEFLAHCTFPNARDLRHIMDATVRISEDAHMNYTEAHYHGPHGGVVVEARAGVAIGAGGRYFSTFSLVHGRVGRLLIDYIADVAASGVADLTSMVYGVDDDDIEVREVVRLNGEKARGLAKTRIAVRDRARSRVFTTAEGNAPGTRGHMDCAEIVRGDAVAANIPTIIVRSDEAHVTHEAAIGSVNRKELETLMARGLDEDTAVDVIIRGMLGRL</sequence>
<dbReference type="STRING" id="383372.Rcas_1182"/>
<dbReference type="InterPro" id="IPR037284">
    <property type="entry name" value="SUF_FeS_clus_asmbl_SufBD_sf"/>
</dbReference>
<reference evidence="2 3" key="1">
    <citation type="submission" date="2007-08" db="EMBL/GenBank/DDBJ databases">
        <title>Complete sequence of Roseiflexus castenholzii DSM 13941.</title>
        <authorList>
            <consortium name="US DOE Joint Genome Institute"/>
            <person name="Copeland A."/>
            <person name="Lucas S."/>
            <person name="Lapidus A."/>
            <person name="Barry K."/>
            <person name="Glavina del Rio T."/>
            <person name="Dalin E."/>
            <person name="Tice H."/>
            <person name="Pitluck S."/>
            <person name="Thompson L.S."/>
            <person name="Brettin T."/>
            <person name="Bruce D."/>
            <person name="Detter J.C."/>
            <person name="Han C."/>
            <person name="Tapia R."/>
            <person name="Schmutz J."/>
            <person name="Larimer F."/>
            <person name="Land M."/>
            <person name="Hauser L."/>
            <person name="Kyrpides N."/>
            <person name="Mikhailova N."/>
            <person name="Bryant D.A."/>
            <person name="Hanada S."/>
            <person name="Tsukatani Y."/>
            <person name="Richardson P."/>
        </authorList>
    </citation>
    <scope>NUCLEOTIDE SEQUENCE [LARGE SCALE GENOMIC DNA]</scope>
    <source>
        <strain evidence="3">DSM 13941 / HLO8</strain>
    </source>
</reference>
<evidence type="ECO:0000313" key="3">
    <source>
        <dbReference type="Proteomes" id="UP000000263"/>
    </source>
</evidence>
<dbReference type="PANTHER" id="PTHR30508">
    <property type="entry name" value="FES CLUSTER ASSEMBLY PROTEIN SUF"/>
    <property type="match status" value="1"/>
</dbReference>
<dbReference type="GO" id="GO:0016226">
    <property type="term" value="P:iron-sulfur cluster assembly"/>
    <property type="evidence" value="ECO:0007669"/>
    <property type="project" value="InterPro"/>
</dbReference>
<dbReference type="OrthoDB" id="9803529at2"/>
<proteinExistence type="predicted"/>
<organism evidence="2 3">
    <name type="scientific">Roseiflexus castenholzii (strain DSM 13941 / HLO8)</name>
    <dbReference type="NCBI Taxonomy" id="383372"/>
    <lineage>
        <taxon>Bacteria</taxon>
        <taxon>Bacillati</taxon>
        <taxon>Chloroflexota</taxon>
        <taxon>Chloroflexia</taxon>
        <taxon>Chloroflexales</taxon>
        <taxon>Roseiflexineae</taxon>
        <taxon>Roseiflexaceae</taxon>
        <taxon>Roseiflexus</taxon>
    </lineage>
</organism>
<dbReference type="InterPro" id="IPR055346">
    <property type="entry name" value="Fe-S_cluster_assembly_SufBD"/>
</dbReference>
<accession>A7NIH9</accession>
<dbReference type="KEGG" id="rca:Rcas_1182"/>
<dbReference type="Proteomes" id="UP000000263">
    <property type="component" value="Chromosome"/>
</dbReference>
<evidence type="ECO:0000313" key="2">
    <source>
        <dbReference type="EMBL" id="ABU57279.1"/>
    </source>
</evidence>
<dbReference type="PANTHER" id="PTHR30508:SF6">
    <property type="entry name" value="UPF0051 PROTEIN MJ0034"/>
    <property type="match status" value="1"/>
</dbReference>